<dbReference type="GO" id="GO:0045454">
    <property type="term" value="P:cell redox homeostasis"/>
    <property type="evidence" value="ECO:0007669"/>
    <property type="project" value="TreeGrafter"/>
</dbReference>
<dbReference type="PROSITE" id="PS51352">
    <property type="entry name" value="THIOREDOXIN_2"/>
    <property type="match status" value="1"/>
</dbReference>
<protein>
    <recommendedName>
        <fullName evidence="1">thioredoxin-dependent peroxiredoxin</fullName>
        <ecNumber evidence="1">1.11.1.24</ecNumber>
    </recommendedName>
    <alternativeName>
        <fullName evidence="7">Thioredoxin peroxidase</fullName>
    </alternativeName>
</protein>
<dbReference type="SUPFAM" id="SSF52833">
    <property type="entry name" value="Thioredoxin-like"/>
    <property type="match status" value="1"/>
</dbReference>
<keyword evidence="6" id="KW-0676">Redox-active center</keyword>
<gene>
    <name evidence="11" type="ORF">FFLO_00475</name>
</gene>
<evidence type="ECO:0000256" key="4">
    <source>
        <dbReference type="ARBA" id="ARBA00023002"/>
    </source>
</evidence>
<proteinExistence type="inferred from homology"/>
<dbReference type="InterPro" id="IPR036249">
    <property type="entry name" value="Thioredoxin-like_sf"/>
</dbReference>
<dbReference type="InterPro" id="IPR013766">
    <property type="entry name" value="Thioredoxin_domain"/>
</dbReference>
<comment type="similarity">
    <text evidence="8">Belongs to the peroxiredoxin family. BCP/PrxQ subfamily.</text>
</comment>
<organism evidence="11 12">
    <name type="scientific">Filobasidium floriforme</name>
    <dbReference type="NCBI Taxonomy" id="5210"/>
    <lineage>
        <taxon>Eukaryota</taxon>
        <taxon>Fungi</taxon>
        <taxon>Dikarya</taxon>
        <taxon>Basidiomycota</taxon>
        <taxon>Agaricomycotina</taxon>
        <taxon>Tremellomycetes</taxon>
        <taxon>Filobasidiales</taxon>
        <taxon>Filobasidiaceae</taxon>
        <taxon>Filobasidium</taxon>
    </lineage>
</organism>
<evidence type="ECO:0000256" key="7">
    <source>
        <dbReference type="ARBA" id="ARBA00032824"/>
    </source>
</evidence>
<evidence type="ECO:0000259" key="10">
    <source>
        <dbReference type="PROSITE" id="PS51352"/>
    </source>
</evidence>
<dbReference type="CDD" id="cd03017">
    <property type="entry name" value="PRX_BCP"/>
    <property type="match status" value="1"/>
</dbReference>
<evidence type="ECO:0000256" key="5">
    <source>
        <dbReference type="ARBA" id="ARBA00023157"/>
    </source>
</evidence>
<dbReference type="InterPro" id="IPR000866">
    <property type="entry name" value="AhpC/TSA"/>
</dbReference>
<keyword evidence="5" id="KW-1015">Disulfide bond</keyword>
<evidence type="ECO:0000256" key="2">
    <source>
        <dbReference type="ARBA" id="ARBA00022559"/>
    </source>
</evidence>
<keyword evidence="3" id="KW-0049">Antioxidant</keyword>
<dbReference type="InterPro" id="IPR050924">
    <property type="entry name" value="Peroxiredoxin_BCP/PrxQ"/>
</dbReference>
<dbReference type="PANTHER" id="PTHR42801">
    <property type="entry name" value="THIOREDOXIN-DEPENDENT PEROXIDE REDUCTASE"/>
    <property type="match status" value="1"/>
</dbReference>
<evidence type="ECO:0000256" key="6">
    <source>
        <dbReference type="ARBA" id="ARBA00023284"/>
    </source>
</evidence>
<evidence type="ECO:0000256" key="9">
    <source>
        <dbReference type="ARBA" id="ARBA00049091"/>
    </source>
</evidence>
<keyword evidence="4" id="KW-0560">Oxidoreductase</keyword>
<accession>A0A8K0JRH9</accession>
<evidence type="ECO:0000256" key="8">
    <source>
        <dbReference type="ARBA" id="ARBA00038489"/>
    </source>
</evidence>
<comment type="catalytic activity">
    <reaction evidence="9">
        <text>a hydroperoxide + [thioredoxin]-dithiol = an alcohol + [thioredoxin]-disulfide + H2O</text>
        <dbReference type="Rhea" id="RHEA:62620"/>
        <dbReference type="Rhea" id="RHEA-COMP:10698"/>
        <dbReference type="Rhea" id="RHEA-COMP:10700"/>
        <dbReference type="ChEBI" id="CHEBI:15377"/>
        <dbReference type="ChEBI" id="CHEBI:29950"/>
        <dbReference type="ChEBI" id="CHEBI:30879"/>
        <dbReference type="ChEBI" id="CHEBI:35924"/>
        <dbReference type="ChEBI" id="CHEBI:50058"/>
        <dbReference type="EC" id="1.11.1.24"/>
    </reaction>
</comment>
<feature type="domain" description="Thioredoxin" evidence="10">
    <location>
        <begin position="6"/>
        <end position="155"/>
    </location>
</feature>
<reference evidence="11" key="1">
    <citation type="submission" date="2020-04" db="EMBL/GenBank/DDBJ databases">
        <title>Analysis of mating type loci in Filobasidium floriforme.</title>
        <authorList>
            <person name="Nowrousian M."/>
        </authorList>
    </citation>
    <scope>NUCLEOTIDE SEQUENCE</scope>
    <source>
        <strain evidence="11">CBS 6242</strain>
    </source>
</reference>
<comment type="caution">
    <text evidence="11">The sequence shown here is derived from an EMBL/GenBank/DDBJ whole genome shotgun (WGS) entry which is preliminary data.</text>
</comment>
<evidence type="ECO:0000313" key="11">
    <source>
        <dbReference type="EMBL" id="KAG7575311.1"/>
    </source>
</evidence>
<dbReference type="Proteomes" id="UP000812966">
    <property type="component" value="Unassembled WGS sequence"/>
</dbReference>
<dbReference type="EC" id="1.11.1.24" evidence="1"/>
<keyword evidence="12" id="KW-1185">Reference proteome</keyword>
<evidence type="ECO:0000256" key="1">
    <source>
        <dbReference type="ARBA" id="ARBA00013017"/>
    </source>
</evidence>
<evidence type="ECO:0000256" key="3">
    <source>
        <dbReference type="ARBA" id="ARBA00022862"/>
    </source>
</evidence>
<keyword evidence="2" id="KW-0575">Peroxidase</keyword>
<dbReference type="AlphaFoldDB" id="A0A8K0JRH9"/>
<dbReference type="GO" id="GO:0034599">
    <property type="term" value="P:cellular response to oxidative stress"/>
    <property type="evidence" value="ECO:0007669"/>
    <property type="project" value="TreeGrafter"/>
</dbReference>
<dbReference type="OrthoDB" id="338622at2759"/>
<dbReference type="GO" id="GO:0005737">
    <property type="term" value="C:cytoplasm"/>
    <property type="evidence" value="ECO:0007669"/>
    <property type="project" value="TreeGrafter"/>
</dbReference>
<dbReference type="Gene3D" id="3.40.30.10">
    <property type="entry name" value="Glutaredoxin"/>
    <property type="match status" value="1"/>
</dbReference>
<dbReference type="PANTHER" id="PTHR42801:SF4">
    <property type="entry name" value="AHPC_TSA FAMILY PROTEIN"/>
    <property type="match status" value="1"/>
</dbReference>
<dbReference type="GO" id="GO:0008379">
    <property type="term" value="F:thioredoxin peroxidase activity"/>
    <property type="evidence" value="ECO:0007669"/>
    <property type="project" value="TreeGrafter"/>
</dbReference>
<name>A0A8K0JRH9_9TREE</name>
<sequence>MPFSHPMLGKRAPFIALPDANGNLYELPVGQKAIALYVFPRAGSPVCTKEACAFNEARDLNPVFSYLNKYDFEIIGISGDPISRQHKFVQNHNLNHVVLSDTSGEARRAYGVTKVLGFIPGRETFFIGRDGIIKGVCTKQLNHKAHLALIESCLRVETEVMENM</sequence>
<dbReference type="Pfam" id="PF00578">
    <property type="entry name" value="AhpC-TSA"/>
    <property type="match status" value="1"/>
</dbReference>
<evidence type="ECO:0000313" key="12">
    <source>
        <dbReference type="Proteomes" id="UP000812966"/>
    </source>
</evidence>
<dbReference type="EMBL" id="JABELV010000005">
    <property type="protein sequence ID" value="KAG7575311.1"/>
    <property type="molecule type" value="Genomic_DNA"/>
</dbReference>